<reference evidence="1" key="1">
    <citation type="submission" date="2023-10" db="EMBL/GenBank/DDBJ databases">
        <authorList>
            <person name="Chen Y."/>
            <person name="Shah S."/>
            <person name="Dougan E. K."/>
            <person name="Thang M."/>
            <person name="Chan C."/>
        </authorList>
    </citation>
    <scope>NUCLEOTIDE SEQUENCE [LARGE SCALE GENOMIC DNA]</scope>
</reference>
<feature type="non-terminal residue" evidence="1">
    <location>
        <position position="170"/>
    </location>
</feature>
<dbReference type="Proteomes" id="UP001189429">
    <property type="component" value="Unassembled WGS sequence"/>
</dbReference>
<protein>
    <submittedName>
        <fullName evidence="1">Uncharacterized protein</fullName>
    </submittedName>
</protein>
<name>A0ABN9QEH7_9DINO</name>
<keyword evidence="2" id="KW-1185">Reference proteome</keyword>
<feature type="non-terminal residue" evidence="1">
    <location>
        <position position="1"/>
    </location>
</feature>
<sequence>IDSATIVPATEIKQALLFEANVSTKEPIIKLQIRSANTICLMNGFDTELSLTPNDQIGGFGPGSFKLIKQDADAPLNSWEFKLESDEDMIVLNNIVTTLGKAMANQWKTKPEAKCAYHNIVRNPEDPRKFTLTLTHRVSFVLGEAPEKLNNGSICLKTPFAKWAESPHIR</sequence>
<proteinExistence type="predicted"/>
<organism evidence="1 2">
    <name type="scientific">Prorocentrum cordatum</name>
    <dbReference type="NCBI Taxonomy" id="2364126"/>
    <lineage>
        <taxon>Eukaryota</taxon>
        <taxon>Sar</taxon>
        <taxon>Alveolata</taxon>
        <taxon>Dinophyceae</taxon>
        <taxon>Prorocentrales</taxon>
        <taxon>Prorocentraceae</taxon>
        <taxon>Prorocentrum</taxon>
    </lineage>
</organism>
<dbReference type="EMBL" id="CAUYUJ010003217">
    <property type="protein sequence ID" value="CAK0804347.1"/>
    <property type="molecule type" value="Genomic_DNA"/>
</dbReference>
<accession>A0ABN9QEH7</accession>
<gene>
    <name evidence="1" type="ORF">PCOR1329_LOCUS11181</name>
</gene>
<comment type="caution">
    <text evidence="1">The sequence shown here is derived from an EMBL/GenBank/DDBJ whole genome shotgun (WGS) entry which is preliminary data.</text>
</comment>
<evidence type="ECO:0000313" key="1">
    <source>
        <dbReference type="EMBL" id="CAK0804347.1"/>
    </source>
</evidence>
<evidence type="ECO:0000313" key="2">
    <source>
        <dbReference type="Proteomes" id="UP001189429"/>
    </source>
</evidence>